<sequence>MKLPGMPNLTDLAPLAERAVIALERIAEALEAAEDRATQPPPPPKYTRKVATACGCTYNAEANADLHILAGGVWERVKVCPVHQEQGARPGHTFVPENRFGVAR</sequence>
<reference evidence="2" key="1">
    <citation type="submission" date="2019-12" db="EMBL/GenBank/DDBJ databases">
        <authorList>
            <person name="Patyi J."/>
            <person name="McLean J."/>
            <person name="Luczkiewicz R."/>
            <person name="Riley H.L."/>
            <person name="Garlena R.A."/>
            <person name="Russell D.A."/>
            <person name="Pope W.H."/>
            <person name="Jacobs-Sera D."/>
            <person name="Hatfull G.F."/>
        </authorList>
    </citation>
    <scope>NUCLEOTIDE SEQUENCE [LARGE SCALE GENOMIC DNA]</scope>
</reference>
<evidence type="ECO:0000313" key="2">
    <source>
        <dbReference type="Proteomes" id="UP000464951"/>
    </source>
</evidence>
<gene>
    <name evidence="1" type="primary">75</name>
    <name evidence="1" type="ORF">SEA_LEPHLEUR_75</name>
</gene>
<dbReference type="EMBL" id="MN813678">
    <property type="protein sequence ID" value="QHB36772.1"/>
    <property type="molecule type" value="Genomic_DNA"/>
</dbReference>
<accession>A0A6B9L5P9</accession>
<name>A0A6B9L5P9_9CAUD</name>
<dbReference type="Proteomes" id="UP000464951">
    <property type="component" value="Segment"/>
</dbReference>
<protein>
    <submittedName>
        <fullName evidence="1">Uncharacterized protein</fullName>
    </submittedName>
</protein>
<evidence type="ECO:0000313" key="1">
    <source>
        <dbReference type="EMBL" id="QHB36772.1"/>
    </source>
</evidence>
<organism evidence="1 2">
    <name type="scientific">Mycobacterium phage Lephleur</name>
    <dbReference type="NCBI Taxonomy" id="2686234"/>
    <lineage>
        <taxon>Viruses</taxon>
        <taxon>Duplodnaviria</taxon>
        <taxon>Heunggongvirae</taxon>
        <taxon>Uroviricota</taxon>
        <taxon>Caudoviricetes</taxon>
        <taxon>Bclasvirinae</taxon>
        <taxon>Rosebushvirus</taxon>
        <taxon>Rosebushvirus rosebush</taxon>
    </lineage>
</organism>
<proteinExistence type="predicted"/>